<dbReference type="InterPro" id="IPR000504">
    <property type="entry name" value="RRM_dom"/>
</dbReference>
<keyword evidence="4" id="KW-0479">Metal-binding</keyword>
<evidence type="ECO:0008006" key="12">
    <source>
        <dbReference type="Google" id="ProtNLM"/>
    </source>
</evidence>
<dbReference type="InterPro" id="IPR002483">
    <property type="entry name" value="PWI_dom"/>
</dbReference>
<feature type="compositionally biased region" description="Polar residues" evidence="6">
    <location>
        <begin position="568"/>
        <end position="597"/>
    </location>
</feature>
<dbReference type="InterPro" id="IPR045137">
    <property type="entry name" value="RBM26/27"/>
</dbReference>
<dbReference type="AlphaFoldDB" id="A0A8S2IYB1"/>
<keyword evidence="4" id="KW-0863">Zinc-finger</keyword>
<keyword evidence="4" id="KW-0862">Zinc</keyword>
<dbReference type="Gene3D" id="3.30.70.330">
    <property type="match status" value="1"/>
</dbReference>
<dbReference type="PANTHER" id="PTHR14398:SF0">
    <property type="entry name" value="ZINC FINGER PROTEIN SWM"/>
    <property type="match status" value="1"/>
</dbReference>
<feature type="compositionally biased region" description="Low complexity" evidence="6">
    <location>
        <begin position="217"/>
        <end position="245"/>
    </location>
</feature>
<dbReference type="FunFam" id="3.30.70.330:FF:000208">
    <property type="entry name" value="RNA-binding protein 27 isoform X2"/>
    <property type="match status" value="1"/>
</dbReference>
<proteinExistence type="predicted"/>
<dbReference type="PROSITE" id="PS50102">
    <property type="entry name" value="RRM"/>
    <property type="match status" value="1"/>
</dbReference>
<evidence type="ECO:0000259" key="8">
    <source>
        <dbReference type="PROSITE" id="PS50103"/>
    </source>
</evidence>
<feature type="compositionally biased region" description="Polar residues" evidence="6">
    <location>
        <begin position="148"/>
        <end position="186"/>
    </location>
</feature>
<dbReference type="SMART" id="SM00356">
    <property type="entry name" value="ZnF_C3H1"/>
    <property type="match status" value="1"/>
</dbReference>
<dbReference type="EMBL" id="CAJOBA010006270">
    <property type="protein sequence ID" value="CAF3768352.1"/>
    <property type="molecule type" value="Genomic_DNA"/>
</dbReference>
<protein>
    <recommendedName>
        <fullName evidence="12">C3H1-type domain-containing protein</fullName>
    </recommendedName>
</protein>
<dbReference type="Proteomes" id="UP000677228">
    <property type="component" value="Unassembled WGS sequence"/>
</dbReference>
<feature type="region of interest" description="Disordered" evidence="6">
    <location>
        <begin position="568"/>
        <end position="600"/>
    </location>
</feature>
<comment type="caution">
    <text evidence="10">The sequence shown here is derived from an EMBL/GenBank/DDBJ whole genome shotgun (WGS) entry which is preliminary data.</text>
</comment>
<dbReference type="CDD" id="cd12257">
    <property type="entry name" value="RRM1_RBM26_like"/>
    <property type="match status" value="1"/>
</dbReference>
<accession>A0A8S2IYB1</accession>
<dbReference type="PANTHER" id="PTHR14398">
    <property type="entry name" value="RNA RECOGNITION RRM/RNP DOMAIN"/>
    <property type="match status" value="1"/>
</dbReference>
<feature type="domain" description="RRM" evidence="7">
    <location>
        <begin position="491"/>
        <end position="565"/>
    </location>
</feature>
<feature type="compositionally biased region" description="Low complexity" evidence="6">
    <location>
        <begin position="255"/>
        <end position="281"/>
    </location>
</feature>
<dbReference type="SMART" id="SM00360">
    <property type="entry name" value="RRM"/>
    <property type="match status" value="1"/>
</dbReference>
<reference evidence="10" key="1">
    <citation type="submission" date="2021-02" db="EMBL/GenBank/DDBJ databases">
        <authorList>
            <person name="Nowell W R."/>
        </authorList>
    </citation>
    <scope>NUCLEOTIDE SEQUENCE</scope>
</reference>
<gene>
    <name evidence="9" type="ORF">OVA965_LOCUS14452</name>
    <name evidence="10" type="ORF">TMI583_LOCUS14456</name>
</gene>
<keyword evidence="1 3" id="KW-0694">RNA-binding</keyword>
<dbReference type="GO" id="GO:0003723">
    <property type="term" value="F:RNA binding"/>
    <property type="evidence" value="ECO:0007669"/>
    <property type="project" value="UniProtKB-UniRule"/>
</dbReference>
<feature type="compositionally biased region" description="Basic and acidic residues" evidence="6">
    <location>
        <begin position="205"/>
        <end position="216"/>
    </location>
</feature>
<evidence type="ECO:0000256" key="2">
    <source>
        <dbReference type="ARBA" id="ARBA00043866"/>
    </source>
</evidence>
<dbReference type="Pfam" id="PF01480">
    <property type="entry name" value="PWI"/>
    <property type="match status" value="1"/>
</dbReference>
<dbReference type="GO" id="GO:0005634">
    <property type="term" value="C:nucleus"/>
    <property type="evidence" value="ECO:0007669"/>
    <property type="project" value="TreeGrafter"/>
</dbReference>
<evidence type="ECO:0000256" key="1">
    <source>
        <dbReference type="ARBA" id="ARBA00022884"/>
    </source>
</evidence>
<sequence length="891" mass="100105">MISALIDYVHASLIEVYYLLIHPFTTMFIEDHDALRQWLVSTVEPLCDAEPIALACYVLALIGKDKPLDKLKENCIDRLEVFLDKVTKEFVDQLFDVIKSGKYIPEAKDENIQSSISIDKADHQKADKIEELSTVERSSTSKSHDQQRLSLPNELTTDQSSSFVTDDSQQATVLTTPQQSQNSQLYKRSHPSGSDRHGYSPSRRRTTEISSSRDFHSSSSLSRRRFLSPSSGQQRQRSLSRSLSPRSPPPKRTQRSYSRGTSTSSSTRSTHTPPAPSSSTATNFLYKKIPCQDFFENKGYCALGDACPYDHGTNAVIIETPTQSNQPGTSFYAPFPPPPYRMQQHYEQYDPQTPNLHVKHPPPPPVPLYLRNPQQTANRMLGPPLPPQQQNQQRERSLVTVVTNAEPMPLEQRGRHVVIPSGQDSKRQIITGPYTERRGDHHPPSHQGSRNDSFNRDNQQQQQQNNQNGGGFQRGWKRRLTGNDGNHSNPVTLEIRKIPPELNTITKLNEHFSRFGNVSNVQIAYDGAPDAALIAYQTLQEAESAYKNSQPLFNNRFIKIFWHNPVNKNPQDGSRIQQSSDAPPSKHQMTTITSSGMENPMKTRWNKFQRQQTTKLTVQQDKEEQSVPTIRSSNEPLTDVLVTAQVNKTSPPSTSSTASVAVSKKDIVKKNVEIRRRQQELLEEQIQQQKQLLKKLEGTESSEEKETILKLMKQFDSTICILKDSLTHLKPKIATNTAVKPVASADERLAKPSSVASLPVTSSATMTQQDVLQQRVQSLQKQIDSLRAKTSDNIRRAILTNPSLSFTSIDGGPTTATVNKGDEGEIEGTSSQTATSNSIIETTTNEKKDNLLTSMKSSTEDVIRFVLLRQKQVLVTNINDLNKNDLYEFLT</sequence>
<dbReference type="PROSITE" id="PS50103">
    <property type="entry name" value="ZF_C3H1"/>
    <property type="match status" value="1"/>
</dbReference>
<dbReference type="Pfam" id="PF00642">
    <property type="entry name" value="zf-CCCH"/>
    <property type="match status" value="1"/>
</dbReference>
<dbReference type="InterPro" id="IPR012677">
    <property type="entry name" value="Nucleotide-bd_a/b_plait_sf"/>
</dbReference>
<name>A0A8S2IYB1_9BILA</name>
<dbReference type="GO" id="GO:0008270">
    <property type="term" value="F:zinc ion binding"/>
    <property type="evidence" value="ECO:0007669"/>
    <property type="project" value="UniProtKB-KW"/>
</dbReference>
<feature type="compositionally biased region" description="Low complexity" evidence="6">
    <location>
        <begin position="458"/>
        <end position="467"/>
    </location>
</feature>
<feature type="zinc finger region" description="C3H1-type" evidence="4">
    <location>
        <begin position="285"/>
        <end position="314"/>
    </location>
</feature>
<dbReference type="InterPro" id="IPR035979">
    <property type="entry name" value="RBD_domain_sf"/>
</dbReference>
<evidence type="ECO:0000256" key="3">
    <source>
        <dbReference type="PROSITE-ProRule" id="PRU00176"/>
    </source>
</evidence>
<dbReference type="SUPFAM" id="SSF54928">
    <property type="entry name" value="RNA-binding domain, RBD"/>
    <property type="match status" value="1"/>
</dbReference>
<feature type="region of interest" description="Disordered" evidence="6">
    <location>
        <begin position="376"/>
        <end position="495"/>
    </location>
</feature>
<evidence type="ECO:0000256" key="5">
    <source>
        <dbReference type="SAM" id="Coils"/>
    </source>
</evidence>
<dbReference type="InterPro" id="IPR000571">
    <property type="entry name" value="Znf_CCCH"/>
</dbReference>
<organism evidence="10 11">
    <name type="scientific">Didymodactylos carnosus</name>
    <dbReference type="NCBI Taxonomy" id="1234261"/>
    <lineage>
        <taxon>Eukaryota</taxon>
        <taxon>Metazoa</taxon>
        <taxon>Spiralia</taxon>
        <taxon>Gnathifera</taxon>
        <taxon>Rotifera</taxon>
        <taxon>Eurotatoria</taxon>
        <taxon>Bdelloidea</taxon>
        <taxon>Philodinida</taxon>
        <taxon>Philodinidae</taxon>
        <taxon>Didymodactylos</taxon>
    </lineage>
</organism>
<keyword evidence="5" id="KW-0175">Coiled coil</keyword>
<evidence type="ECO:0000313" key="11">
    <source>
        <dbReference type="Proteomes" id="UP000682733"/>
    </source>
</evidence>
<evidence type="ECO:0000259" key="7">
    <source>
        <dbReference type="PROSITE" id="PS50102"/>
    </source>
</evidence>
<dbReference type="Proteomes" id="UP000682733">
    <property type="component" value="Unassembled WGS sequence"/>
</dbReference>
<feature type="non-terminal residue" evidence="10">
    <location>
        <position position="1"/>
    </location>
</feature>
<evidence type="ECO:0000256" key="4">
    <source>
        <dbReference type="PROSITE-ProRule" id="PRU00723"/>
    </source>
</evidence>
<feature type="domain" description="C3H1-type" evidence="8">
    <location>
        <begin position="285"/>
        <end position="314"/>
    </location>
</feature>
<feature type="region of interest" description="Disordered" evidence="6">
    <location>
        <begin position="132"/>
        <end position="281"/>
    </location>
</feature>
<evidence type="ECO:0000256" key="6">
    <source>
        <dbReference type="SAM" id="MobiDB-lite"/>
    </source>
</evidence>
<feature type="coiled-coil region" evidence="5">
    <location>
        <begin position="675"/>
        <end position="706"/>
    </location>
</feature>
<comment type="function">
    <text evidence="2">May be involved in the turnover of nuclear polyadenylated (pA+) RNA.</text>
</comment>
<evidence type="ECO:0000313" key="9">
    <source>
        <dbReference type="EMBL" id="CAF0998805.1"/>
    </source>
</evidence>
<evidence type="ECO:0000313" key="10">
    <source>
        <dbReference type="EMBL" id="CAF3768352.1"/>
    </source>
</evidence>
<dbReference type="EMBL" id="CAJNOK010006262">
    <property type="protein sequence ID" value="CAF0998805.1"/>
    <property type="molecule type" value="Genomic_DNA"/>
</dbReference>